<organism evidence="1 2">
    <name type="scientific">Portunus trituberculatus</name>
    <name type="common">Swimming crab</name>
    <name type="synonym">Neptunus trituberculatus</name>
    <dbReference type="NCBI Taxonomy" id="210409"/>
    <lineage>
        <taxon>Eukaryota</taxon>
        <taxon>Metazoa</taxon>
        <taxon>Ecdysozoa</taxon>
        <taxon>Arthropoda</taxon>
        <taxon>Crustacea</taxon>
        <taxon>Multicrustacea</taxon>
        <taxon>Malacostraca</taxon>
        <taxon>Eumalacostraca</taxon>
        <taxon>Eucarida</taxon>
        <taxon>Decapoda</taxon>
        <taxon>Pleocyemata</taxon>
        <taxon>Brachyura</taxon>
        <taxon>Eubrachyura</taxon>
        <taxon>Portunoidea</taxon>
        <taxon>Portunidae</taxon>
        <taxon>Portuninae</taxon>
        <taxon>Portunus</taxon>
    </lineage>
</organism>
<dbReference type="AlphaFoldDB" id="A0A5B7K4Q1"/>
<evidence type="ECO:0000313" key="1">
    <source>
        <dbReference type="EMBL" id="MPD01534.1"/>
    </source>
</evidence>
<dbReference type="EMBL" id="VSRR010127546">
    <property type="protein sequence ID" value="MPD01534.1"/>
    <property type="molecule type" value="Genomic_DNA"/>
</dbReference>
<dbReference type="Proteomes" id="UP000324222">
    <property type="component" value="Unassembled WGS sequence"/>
</dbReference>
<gene>
    <name evidence="1" type="ORF">E2C01_097066</name>
</gene>
<comment type="caution">
    <text evidence="1">The sequence shown here is derived from an EMBL/GenBank/DDBJ whole genome shotgun (WGS) entry which is preliminary data.</text>
</comment>
<accession>A0A5B7K4Q1</accession>
<sequence length="70" mass="8236">MHSKTYAPEETVSPLPPPCLPAWNIRNVAVEDLNNYTKDTLVTRRRNEGTNQLEWSETRLEWRSLRCSYT</sequence>
<keyword evidence="2" id="KW-1185">Reference proteome</keyword>
<evidence type="ECO:0000313" key="2">
    <source>
        <dbReference type="Proteomes" id="UP000324222"/>
    </source>
</evidence>
<name>A0A5B7K4Q1_PORTR</name>
<proteinExistence type="predicted"/>
<reference evidence="1 2" key="1">
    <citation type="submission" date="2019-05" db="EMBL/GenBank/DDBJ databases">
        <title>Another draft genome of Portunus trituberculatus and its Hox gene families provides insights of decapod evolution.</title>
        <authorList>
            <person name="Jeong J.-H."/>
            <person name="Song I."/>
            <person name="Kim S."/>
            <person name="Choi T."/>
            <person name="Kim D."/>
            <person name="Ryu S."/>
            <person name="Kim W."/>
        </authorList>
    </citation>
    <scope>NUCLEOTIDE SEQUENCE [LARGE SCALE GENOMIC DNA]</scope>
    <source>
        <tissue evidence="1">Muscle</tissue>
    </source>
</reference>
<protein>
    <submittedName>
        <fullName evidence="1">Uncharacterized protein</fullName>
    </submittedName>
</protein>